<evidence type="ECO:0000313" key="2">
    <source>
        <dbReference type="EMBL" id="VFS48899.1"/>
    </source>
</evidence>
<keyword evidence="1" id="KW-0449">Lipoprotein</keyword>
<dbReference type="EMBL" id="PDDX01000001">
    <property type="protein sequence ID" value="PHI30004.1"/>
    <property type="molecule type" value="Genomic_DNA"/>
</dbReference>
<dbReference type="InterPro" id="IPR039366">
    <property type="entry name" value="Pilotin"/>
</dbReference>
<dbReference type="Proteomes" id="UP000373449">
    <property type="component" value="Unassembled WGS sequence"/>
</dbReference>
<protein>
    <submittedName>
        <fullName evidence="1">Lipoprotein-related protein</fullName>
    </submittedName>
</protein>
<sequence length="139" mass="14730">MTFSRLLTSAALAIALVGCSGMSKIITPPSKTVSGSLTYKERVALPDDAIITVNLSDISLADAPARVISTVSFPAEGKQVPFDFSLPYSNAQIKGAQTITVSARITHGDKLLFTTKSVNEVLTHGKPSTVKVVLSRVKR</sequence>
<dbReference type="RefSeq" id="WP_051323378.1">
    <property type="nucleotide sequence ID" value="NZ_CAADJA010000002.1"/>
</dbReference>
<keyword evidence="3" id="KW-1185">Reference proteome</keyword>
<dbReference type="STRING" id="1111728.GCA_000427805_03085"/>
<evidence type="ECO:0000313" key="4">
    <source>
        <dbReference type="Proteomes" id="UP000373449"/>
    </source>
</evidence>
<organism evidence="1 3">
    <name type="scientific">Budvicia aquatica</name>
    <dbReference type="NCBI Taxonomy" id="82979"/>
    <lineage>
        <taxon>Bacteria</taxon>
        <taxon>Pseudomonadati</taxon>
        <taxon>Pseudomonadota</taxon>
        <taxon>Gammaproteobacteria</taxon>
        <taxon>Enterobacterales</taxon>
        <taxon>Budviciaceae</taxon>
        <taxon>Budvicia</taxon>
    </lineage>
</organism>
<dbReference type="OrthoDB" id="5348860at2"/>
<dbReference type="PANTHER" id="PTHR38013">
    <property type="entry name" value="GLYCOPROTEIN/POLYSACCHARIDE METABOLISM"/>
    <property type="match status" value="1"/>
</dbReference>
<evidence type="ECO:0000313" key="1">
    <source>
        <dbReference type="EMBL" id="PHI30004.1"/>
    </source>
</evidence>
<proteinExistence type="predicted"/>
<evidence type="ECO:0000313" key="3">
    <source>
        <dbReference type="Proteomes" id="UP000224974"/>
    </source>
</evidence>
<dbReference type="InterPro" id="IPR053196">
    <property type="entry name" value="Lipoprotein_YbaY-like"/>
</dbReference>
<reference evidence="1" key="1">
    <citation type="submission" date="2017-09" db="EMBL/GenBank/DDBJ databases">
        <title>FDA dAtabase for Regulatory Grade micrObial Sequences (FDA-ARGOS): Supporting development and validation of Infectious Disease Dx tests.</title>
        <authorList>
            <person name="Minogue T."/>
            <person name="Wolcott M."/>
            <person name="Wasieloski L."/>
            <person name="Aguilar W."/>
            <person name="Moore D."/>
            <person name="Tallon L.J."/>
            <person name="Sadzewicz L."/>
            <person name="Ott S."/>
            <person name="Zhao X."/>
            <person name="Nagaraj S."/>
            <person name="Vavikolanu K."/>
            <person name="Aluvathingal J."/>
            <person name="Nadendla S."/>
            <person name="Sichtig H."/>
        </authorList>
    </citation>
    <scope>NUCLEOTIDE SEQUENCE</scope>
    <source>
        <strain evidence="1">FDAARGOS_387</strain>
    </source>
</reference>
<dbReference type="Pfam" id="PF09619">
    <property type="entry name" value="YscW"/>
    <property type="match status" value="1"/>
</dbReference>
<dbReference type="EMBL" id="CAADJA010000002">
    <property type="protein sequence ID" value="VFS48899.1"/>
    <property type="molecule type" value="Genomic_DNA"/>
</dbReference>
<accession>A0A2C6DMK4</accession>
<reference evidence="2 4" key="3">
    <citation type="submission" date="2019-03" db="EMBL/GenBank/DDBJ databases">
        <authorList>
            <consortium name="Pathogen Informatics"/>
        </authorList>
    </citation>
    <scope>NUCLEOTIDE SEQUENCE [LARGE SCALE GENOMIC DNA]</scope>
    <source>
        <strain evidence="2 4">NCTC12282</strain>
    </source>
</reference>
<dbReference type="PROSITE" id="PS51257">
    <property type="entry name" value="PROKAR_LIPOPROTEIN"/>
    <property type="match status" value="1"/>
</dbReference>
<dbReference type="PANTHER" id="PTHR38013:SF1">
    <property type="entry name" value="GLYCOPROTEIN_POLYSACCHARIDE METABOLISM"/>
    <property type="match status" value="1"/>
</dbReference>
<reference evidence="3" key="2">
    <citation type="submission" date="2017-09" db="EMBL/GenBank/DDBJ databases">
        <title>FDA dAtabase for Regulatory Grade micrObial Sequences (FDA-ARGOS): Supporting development and validation of Infectious Disease Dx tests.</title>
        <authorList>
            <person name="Minogue T."/>
            <person name="Wolcott M."/>
            <person name="Wasieloski L."/>
            <person name="Aguilar W."/>
            <person name="Moore D."/>
            <person name="Tallon L."/>
            <person name="Sadzewicz L."/>
            <person name="Ott S."/>
            <person name="Zhao X."/>
            <person name="Nagaraj S."/>
            <person name="Vavikolanu K."/>
            <person name="Aluvathingal J."/>
            <person name="Nadendla S."/>
            <person name="Sichtig H."/>
        </authorList>
    </citation>
    <scope>NUCLEOTIDE SEQUENCE [LARGE SCALE GENOMIC DNA]</scope>
    <source>
        <strain evidence="3">FDAARGOS_387</strain>
    </source>
</reference>
<dbReference type="AlphaFoldDB" id="A0A2C6DMK4"/>
<name>A0A2C6DMK4_9GAMM</name>
<dbReference type="Proteomes" id="UP000224974">
    <property type="component" value="Unassembled WGS sequence"/>
</dbReference>
<gene>
    <name evidence="1" type="ORF">CRN84_11965</name>
    <name evidence="2" type="ORF">NCTC12282_03432</name>
</gene>